<dbReference type="Proteomes" id="UP000309997">
    <property type="component" value="Unassembled WGS sequence"/>
</dbReference>
<comment type="caution">
    <text evidence="1">The sequence shown here is derived from an EMBL/GenBank/DDBJ whole genome shotgun (WGS) entry which is preliminary data.</text>
</comment>
<organism evidence="1 2">
    <name type="scientific">Populus alba</name>
    <name type="common">White poplar</name>
    <dbReference type="NCBI Taxonomy" id="43335"/>
    <lineage>
        <taxon>Eukaryota</taxon>
        <taxon>Viridiplantae</taxon>
        <taxon>Streptophyta</taxon>
        <taxon>Embryophyta</taxon>
        <taxon>Tracheophyta</taxon>
        <taxon>Spermatophyta</taxon>
        <taxon>Magnoliopsida</taxon>
        <taxon>eudicotyledons</taxon>
        <taxon>Gunneridae</taxon>
        <taxon>Pentapetalae</taxon>
        <taxon>rosids</taxon>
        <taxon>fabids</taxon>
        <taxon>Malpighiales</taxon>
        <taxon>Salicaceae</taxon>
        <taxon>Saliceae</taxon>
        <taxon>Populus</taxon>
    </lineage>
</organism>
<sequence length="104" mass="11570">MPVILWLLAHHILFCSSPIKVACHTHTTWNKESPELQVSRIILFGHECSIEIQSVVRAYPALTVHPSYCLLQFLVVELGGNIPRLTAGRRLSILISDVVKAGKS</sequence>
<reference evidence="1 2" key="1">
    <citation type="journal article" date="2024" name="Plant Biotechnol. J.">
        <title>Genome and CRISPR/Cas9 system of a widespread forest tree (Populus alba) in the world.</title>
        <authorList>
            <person name="Liu Y.J."/>
            <person name="Jiang P.F."/>
            <person name="Han X.M."/>
            <person name="Li X.Y."/>
            <person name="Wang H.M."/>
            <person name="Wang Y.J."/>
            <person name="Wang X.X."/>
            <person name="Zeng Q.Y."/>
        </authorList>
    </citation>
    <scope>NUCLEOTIDE SEQUENCE [LARGE SCALE GENOMIC DNA]</scope>
    <source>
        <strain evidence="2">cv. PAL-ZL1</strain>
    </source>
</reference>
<name>A0ACC4BS08_POPAL</name>
<evidence type="ECO:0000313" key="1">
    <source>
        <dbReference type="EMBL" id="KAL3581284.1"/>
    </source>
</evidence>
<evidence type="ECO:0000313" key="2">
    <source>
        <dbReference type="Proteomes" id="UP000309997"/>
    </source>
</evidence>
<keyword evidence="2" id="KW-1185">Reference proteome</keyword>
<dbReference type="EMBL" id="RCHU02000008">
    <property type="protein sequence ID" value="KAL3581284.1"/>
    <property type="molecule type" value="Genomic_DNA"/>
</dbReference>
<proteinExistence type="predicted"/>
<protein>
    <submittedName>
        <fullName evidence="1">Uncharacterized protein</fullName>
    </submittedName>
</protein>
<gene>
    <name evidence="1" type="ORF">D5086_015616</name>
</gene>
<accession>A0ACC4BS08</accession>